<evidence type="ECO:0000313" key="2">
    <source>
        <dbReference type="Proteomes" id="UP000747542"/>
    </source>
</evidence>
<protein>
    <submittedName>
        <fullName evidence="1">Tigger transposable element-derived protein 7-like 75</fullName>
    </submittedName>
</protein>
<comment type="caution">
    <text evidence="1">The sequence shown here is derived from an EMBL/GenBank/DDBJ whole genome shotgun (WGS) entry which is preliminary data.</text>
</comment>
<proteinExistence type="predicted"/>
<accession>A0A8J5MXR3</accession>
<dbReference type="EMBL" id="JAHLQT010022015">
    <property type="protein sequence ID" value="KAG7166894.1"/>
    <property type="molecule type" value="Genomic_DNA"/>
</dbReference>
<organism evidence="1 2">
    <name type="scientific">Homarus americanus</name>
    <name type="common">American lobster</name>
    <dbReference type="NCBI Taxonomy" id="6706"/>
    <lineage>
        <taxon>Eukaryota</taxon>
        <taxon>Metazoa</taxon>
        <taxon>Ecdysozoa</taxon>
        <taxon>Arthropoda</taxon>
        <taxon>Crustacea</taxon>
        <taxon>Multicrustacea</taxon>
        <taxon>Malacostraca</taxon>
        <taxon>Eumalacostraca</taxon>
        <taxon>Eucarida</taxon>
        <taxon>Decapoda</taxon>
        <taxon>Pleocyemata</taxon>
        <taxon>Astacidea</taxon>
        <taxon>Nephropoidea</taxon>
        <taxon>Nephropidae</taxon>
        <taxon>Homarus</taxon>
    </lineage>
</organism>
<sequence length="79" mass="9302">MKLKSLSLCKKNEELGRVDAEKFGIKSGTFYDIKKNRDKIQKHFLTLDDDGSSKKVQKRIKPTKFTDSDQAVYKWYKQK</sequence>
<gene>
    <name evidence="1" type="primary">TIGD7-L75</name>
    <name evidence="1" type="ORF">Hamer_G025606</name>
</gene>
<dbReference type="Proteomes" id="UP000747542">
    <property type="component" value="Unassembled WGS sequence"/>
</dbReference>
<name>A0A8J5MXR3_HOMAM</name>
<evidence type="ECO:0000313" key="1">
    <source>
        <dbReference type="EMBL" id="KAG7166894.1"/>
    </source>
</evidence>
<dbReference type="AlphaFoldDB" id="A0A8J5MXR3"/>
<reference evidence="1" key="1">
    <citation type="journal article" date="2021" name="Sci. Adv.">
        <title>The American lobster genome reveals insights on longevity, neural, and immune adaptations.</title>
        <authorList>
            <person name="Polinski J.M."/>
            <person name="Zimin A.V."/>
            <person name="Clark K.F."/>
            <person name="Kohn A.B."/>
            <person name="Sadowski N."/>
            <person name="Timp W."/>
            <person name="Ptitsyn A."/>
            <person name="Khanna P."/>
            <person name="Romanova D.Y."/>
            <person name="Williams P."/>
            <person name="Greenwood S.J."/>
            <person name="Moroz L.L."/>
            <person name="Walt D.R."/>
            <person name="Bodnar A.G."/>
        </authorList>
    </citation>
    <scope>NUCLEOTIDE SEQUENCE</scope>
    <source>
        <strain evidence="1">GMGI-L3</strain>
    </source>
</reference>
<keyword evidence="2" id="KW-1185">Reference proteome</keyword>